<keyword evidence="2" id="KW-1185">Reference proteome</keyword>
<gene>
    <name evidence="1" type="ORF">ACFSW8_03815</name>
</gene>
<comment type="caution">
    <text evidence="1">The sequence shown here is derived from an EMBL/GenBank/DDBJ whole genome shotgun (WGS) entry which is preliminary data.</text>
</comment>
<name>A0ABW4Z7Q7_9BACT</name>
<organism evidence="1 2">
    <name type="scientific">Rubritalea tangerina</name>
    <dbReference type="NCBI Taxonomy" id="430798"/>
    <lineage>
        <taxon>Bacteria</taxon>
        <taxon>Pseudomonadati</taxon>
        <taxon>Verrucomicrobiota</taxon>
        <taxon>Verrucomicrobiia</taxon>
        <taxon>Verrucomicrobiales</taxon>
        <taxon>Rubritaleaceae</taxon>
        <taxon>Rubritalea</taxon>
    </lineage>
</organism>
<evidence type="ECO:0000313" key="2">
    <source>
        <dbReference type="Proteomes" id="UP001597389"/>
    </source>
</evidence>
<evidence type="ECO:0000313" key="1">
    <source>
        <dbReference type="EMBL" id="MFD2158021.1"/>
    </source>
</evidence>
<protein>
    <recommendedName>
        <fullName evidence="3">DUF4340 domain-containing protein</fullName>
    </recommendedName>
</protein>
<dbReference type="RefSeq" id="WP_377177485.1">
    <property type="nucleotide sequence ID" value="NZ_JBHUJB010000018.1"/>
</dbReference>
<evidence type="ECO:0008006" key="3">
    <source>
        <dbReference type="Google" id="ProtNLM"/>
    </source>
</evidence>
<accession>A0ABW4Z7Q7</accession>
<reference evidence="2" key="1">
    <citation type="journal article" date="2019" name="Int. J. Syst. Evol. Microbiol.">
        <title>The Global Catalogue of Microorganisms (GCM) 10K type strain sequencing project: providing services to taxonomists for standard genome sequencing and annotation.</title>
        <authorList>
            <consortium name="The Broad Institute Genomics Platform"/>
            <consortium name="The Broad Institute Genome Sequencing Center for Infectious Disease"/>
            <person name="Wu L."/>
            <person name="Ma J."/>
        </authorList>
    </citation>
    <scope>NUCLEOTIDE SEQUENCE [LARGE SCALE GENOMIC DNA]</scope>
    <source>
        <strain evidence="2">CCUG 57942</strain>
    </source>
</reference>
<sequence length="168" mass="19027">MNLKTLSSIIIFSLLLLVGHQLYLKNKYDEVVFIDLAFEHVVVTDATNQDLAKLDDVKNTWDLINEDTSTANMALNSVGLPKTIDGLTKLWTHVPLAYSFVSPKRNKKELIMAATRNLYFERGELCETKNSLFRVSGKVAVIYTETKDGITNYVYHNQLSEQDAAPNR</sequence>
<dbReference type="EMBL" id="JBHUJB010000018">
    <property type="protein sequence ID" value="MFD2158021.1"/>
    <property type="molecule type" value="Genomic_DNA"/>
</dbReference>
<proteinExistence type="predicted"/>
<dbReference type="Proteomes" id="UP001597389">
    <property type="component" value="Unassembled WGS sequence"/>
</dbReference>